<evidence type="ECO:0000313" key="4">
    <source>
        <dbReference type="Proteomes" id="UP000053766"/>
    </source>
</evidence>
<feature type="region of interest" description="Disordered" evidence="1">
    <location>
        <begin position="347"/>
        <end position="370"/>
    </location>
</feature>
<proteinExistence type="predicted"/>
<dbReference type="Proteomes" id="UP000053766">
    <property type="component" value="Unassembled WGS sequence"/>
</dbReference>
<keyword evidence="4" id="KW-1185">Reference proteome</keyword>
<feature type="transmembrane region" description="Helical" evidence="2">
    <location>
        <begin position="275"/>
        <end position="294"/>
    </location>
</feature>
<gene>
    <name evidence="3" type="ORF">DICVIV_03256</name>
</gene>
<evidence type="ECO:0000256" key="2">
    <source>
        <dbReference type="SAM" id="Phobius"/>
    </source>
</evidence>
<feature type="transmembrane region" description="Helical" evidence="2">
    <location>
        <begin position="250"/>
        <end position="269"/>
    </location>
</feature>
<protein>
    <submittedName>
        <fullName evidence="3">Uncharacterized protein</fullName>
    </submittedName>
</protein>
<dbReference type="InterPro" id="IPR031127">
    <property type="entry name" value="E3_UB_ligase_RBR"/>
</dbReference>
<sequence length="370" mass="42208">MMQNKVANADQSEAGEAAGVSPAVEDLSCVECHQLKCVRIRLRQCGHISCVRCLLEHLTFWIRNKSKARIKCIKTTCTTRIHENDINAVLDEQENGLDFFMPLDHRQWLQYYHNKDVIYYALGGNDQVKHCPLCKSVYVEREGCNYVTCANLRCRTRFCWQCGEPVESIMHFTGEKCRVGYDDIERSLFWVRLAIDVRAIALILYTPVFFLACIIGIPLFVFFAFPTFLAQRIYNNATEKSDYLTSMERIFVIFKMTSIAVASLPVALFLSLSSIATSLLVFAVYICFVILKITPYSKILDEGYDVFLPMAKKAGLGPFKQMLKDGKEAKKRHKQLLKEQAEKEVSERAEIVEVSSKNQESKNSSKVSPV</sequence>
<dbReference type="Gene3D" id="3.30.40.10">
    <property type="entry name" value="Zinc/RING finger domain, C3HC4 (zinc finger)"/>
    <property type="match status" value="1"/>
</dbReference>
<dbReference type="Gene3D" id="1.20.120.1750">
    <property type="match status" value="1"/>
</dbReference>
<dbReference type="OrthoDB" id="10009520at2759"/>
<dbReference type="PANTHER" id="PTHR11685">
    <property type="entry name" value="RBR FAMILY RING FINGER AND IBR DOMAIN-CONTAINING"/>
    <property type="match status" value="1"/>
</dbReference>
<reference evidence="4" key="2">
    <citation type="journal article" date="2016" name="Sci. Rep.">
        <title>Dictyocaulus viviparus genome, variome and transcriptome elucidate lungworm biology and support future intervention.</title>
        <authorList>
            <person name="McNulty S.N."/>
            <person name="Strube C."/>
            <person name="Rosa B.A."/>
            <person name="Martin J.C."/>
            <person name="Tyagi R."/>
            <person name="Choi Y.J."/>
            <person name="Wang Q."/>
            <person name="Hallsworth Pepin K."/>
            <person name="Zhang X."/>
            <person name="Ozersky P."/>
            <person name="Wilson R.K."/>
            <person name="Sternberg P.W."/>
            <person name="Gasser R.B."/>
            <person name="Mitreva M."/>
        </authorList>
    </citation>
    <scope>NUCLEOTIDE SEQUENCE [LARGE SCALE GENOMIC DNA]</scope>
    <source>
        <strain evidence="4">HannoverDv2000</strain>
    </source>
</reference>
<evidence type="ECO:0000313" key="3">
    <source>
        <dbReference type="EMBL" id="KJH50582.1"/>
    </source>
</evidence>
<reference evidence="3 4" key="1">
    <citation type="submission" date="2013-11" db="EMBL/GenBank/DDBJ databases">
        <title>Draft genome of the bovine lungworm Dictyocaulus viviparus.</title>
        <authorList>
            <person name="Mitreva M."/>
        </authorList>
    </citation>
    <scope>NUCLEOTIDE SEQUENCE [LARGE SCALE GENOMIC DNA]</scope>
    <source>
        <strain evidence="3 4">HannoverDv2000</strain>
    </source>
</reference>
<keyword evidence="2" id="KW-1133">Transmembrane helix</keyword>
<evidence type="ECO:0000256" key="1">
    <source>
        <dbReference type="SAM" id="MobiDB-lite"/>
    </source>
</evidence>
<accession>A0A0D8Y326</accession>
<name>A0A0D8Y326_DICVI</name>
<dbReference type="Pfam" id="PF22191">
    <property type="entry name" value="IBR_1"/>
    <property type="match status" value="1"/>
</dbReference>
<feature type="transmembrane region" description="Helical" evidence="2">
    <location>
        <begin position="202"/>
        <end position="229"/>
    </location>
</feature>
<dbReference type="SUPFAM" id="SSF57850">
    <property type="entry name" value="RING/U-box"/>
    <property type="match status" value="2"/>
</dbReference>
<keyword evidence="2" id="KW-0812">Transmembrane</keyword>
<organism evidence="3 4">
    <name type="scientific">Dictyocaulus viviparus</name>
    <name type="common">Bovine lungworm</name>
    <dbReference type="NCBI Taxonomy" id="29172"/>
    <lineage>
        <taxon>Eukaryota</taxon>
        <taxon>Metazoa</taxon>
        <taxon>Ecdysozoa</taxon>
        <taxon>Nematoda</taxon>
        <taxon>Chromadorea</taxon>
        <taxon>Rhabditida</taxon>
        <taxon>Rhabditina</taxon>
        <taxon>Rhabditomorpha</taxon>
        <taxon>Strongyloidea</taxon>
        <taxon>Metastrongylidae</taxon>
        <taxon>Dictyocaulus</taxon>
    </lineage>
</organism>
<dbReference type="GO" id="GO:0004842">
    <property type="term" value="F:ubiquitin-protein transferase activity"/>
    <property type="evidence" value="ECO:0007669"/>
    <property type="project" value="InterPro"/>
</dbReference>
<keyword evidence="2" id="KW-0472">Membrane</keyword>
<dbReference type="InterPro" id="IPR013083">
    <property type="entry name" value="Znf_RING/FYVE/PHD"/>
</dbReference>
<dbReference type="STRING" id="29172.A0A0D8Y326"/>
<dbReference type="AlphaFoldDB" id="A0A0D8Y326"/>
<dbReference type="CDD" id="cd20336">
    <property type="entry name" value="Rcat_RBR"/>
    <property type="match status" value="1"/>
</dbReference>
<dbReference type="EMBL" id="KN716202">
    <property type="protein sequence ID" value="KJH50582.1"/>
    <property type="molecule type" value="Genomic_DNA"/>
</dbReference>
<dbReference type="GO" id="GO:0016567">
    <property type="term" value="P:protein ubiquitination"/>
    <property type="evidence" value="ECO:0007669"/>
    <property type="project" value="InterPro"/>
</dbReference>
<feature type="compositionally biased region" description="Low complexity" evidence="1">
    <location>
        <begin position="353"/>
        <end position="370"/>
    </location>
</feature>